<dbReference type="Proteomes" id="UP000262073">
    <property type="component" value="Chromosome"/>
</dbReference>
<dbReference type="KEGG" id="salm:D0Y50_17540"/>
<keyword evidence="2" id="KW-1185">Reference proteome</keyword>
<dbReference type="RefSeq" id="WP_108566852.1">
    <property type="nucleotide sequence ID" value="NZ_CP031769.1"/>
</dbReference>
<dbReference type="EMBL" id="CP031769">
    <property type="protein sequence ID" value="AXR08580.1"/>
    <property type="molecule type" value="Genomic_DNA"/>
</dbReference>
<name>A0A346NSS3_9ALTE</name>
<protein>
    <recommendedName>
        <fullName evidence="3">CPXCG motif-containing cysteine-rich protein</fullName>
    </recommendedName>
</protein>
<organism evidence="1 2">
    <name type="scientific">Salinimonas sediminis</name>
    <dbReference type="NCBI Taxonomy" id="2303538"/>
    <lineage>
        <taxon>Bacteria</taxon>
        <taxon>Pseudomonadati</taxon>
        <taxon>Pseudomonadota</taxon>
        <taxon>Gammaproteobacteria</taxon>
        <taxon>Alteromonadales</taxon>
        <taxon>Alteromonadaceae</taxon>
        <taxon>Alteromonas/Salinimonas group</taxon>
        <taxon>Salinimonas</taxon>
    </lineage>
</organism>
<gene>
    <name evidence="1" type="ORF">D0Y50_17540</name>
</gene>
<proteinExistence type="predicted"/>
<accession>A0A346NSS3</accession>
<sequence>METALNHEYLCPHCGTVNALSHFEIRNMYTPQYADCHHCKTKLEIVPADGIGNNINLVVSEAAGEVLTR</sequence>
<evidence type="ECO:0000313" key="1">
    <source>
        <dbReference type="EMBL" id="AXR08580.1"/>
    </source>
</evidence>
<evidence type="ECO:0008006" key="3">
    <source>
        <dbReference type="Google" id="ProtNLM"/>
    </source>
</evidence>
<dbReference type="AlphaFoldDB" id="A0A346NSS3"/>
<reference evidence="1 2" key="1">
    <citation type="submission" date="2018-08" db="EMBL/GenBank/DDBJ databases">
        <title>Salinimonas sediminis sp. nov., a piezophilic bacterium isolated from a deep-sea sediment sample from the New Britain Trench.</title>
        <authorList>
            <person name="Cao J."/>
        </authorList>
    </citation>
    <scope>NUCLEOTIDE SEQUENCE [LARGE SCALE GENOMIC DNA]</scope>
    <source>
        <strain evidence="1 2">N102</strain>
    </source>
</reference>
<evidence type="ECO:0000313" key="2">
    <source>
        <dbReference type="Proteomes" id="UP000262073"/>
    </source>
</evidence>
<dbReference type="OrthoDB" id="6334115at2"/>